<keyword evidence="4 5" id="KW-0472">Membrane</keyword>
<dbReference type="InterPro" id="IPR022535">
    <property type="entry name" value="Golgi_pH-regulator_cons_dom"/>
</dbReference>
<evidence type="ECO:0000256" key="2">
    <source>
        <dbReference type="ARBA" id="ARBA00022692"/>
    </source>
</evidence>
<evidence type="ECO:0008006" key="10">
    <source>
        <dbReference type="Google" id="ProtNLM"/>
    </source>
</evidence>
<organism evidence="8 9">
    <name type="scientific">Lodderomyces beijingensis</name>
    <dbReference type="NCBI Taxonomy" id="1775926"/>
    <lineage>
        <taxon>Eukaryota</taxon>
        <taxon>Fungi</taxon>
        <taxon>Dikarya</taxon>
        <taxon>Ascomycota</taxon>
        <taxon>Saccharomycotina</taxon>
        <taxon>Pichiomycetes</taxon>
        <taxon>Debaryomycetaceae</taxon>
        <taxon>Candida/Lodderomyces clade</taxon>
        <taxon>Lodderomyces</taxon>
    </lineage>
</organism>
<feature type="transmembrane region" description="Helical" evidence="5">
    <location>
        <begin position="213"/>
        <end position="237"/>
    </location>
</feature>
<comment type="subcellular location">
    <subcellularLocation>
        <location evidence="1">Membrane</location>
        <topology evidence="1">Multi-pass membrane protein</topology>
    </subcellularLocation>
</comment>
<evidence type="ECO:0000256" key="1">
    <source>
        <dbReference type="ARBA" id="ARBA00004141"/>
    </source>
</evidence>
<evidence type="ECO:0000256" key="4">
    <source>
        <dbReference type="ARBA" id="ARBA00023136"/>
    </source>
</evidence>
<feature type="transmembrane region" description="Helical" evidence="5">
    <location>
        <begin position="93"/>
        <end position="114"/>
    </location>
</feature>
<keyword evidence="2 5" id="KW-0812">Transmembrane</keyword>
<feature type="transmembrane region" description="Helical" evidence="5">
    <location>
        <begin position="573"/>
        <end position="591"/>
    </location>
</feature>
<keyword evidence="9" id="KW-1185">Reference proteome</keyword>
<protein>
    <recommendedName>
        <fullName evidence="10">Golgi pH regulator</fullName>
    </recommendedName>
</protein>
<evidence type="ECO:0000313" key="9">
    <source>
        <dbReference type="Proteomes" id="UP001497383"/>
    </source>
</evidence>
<feature type="domain" description="Golgi pH regulator conserved" evidence="7">
    <location>
        <begin position="204"/>
        <end position="285"/>
    </location>
</feature>
<name>A0ABP0ZJW6_9ASCO</name>
<feature type="transmembrane region" description="Helical" evidence="5">
    <location>
        <begin position="393"/>
        <end position="415"/>
    </location>
</feature>
<evidence type="ECO:0000259" key="6">
    <source>
        <dbReference type="Pfam" id="PF12430"/>
    </source>
</evidence>
<dbReference type="PANTHER" id="PTHR15948">
    <property type="entry name" value="G-PROTEIN COUPLED RECEPTOR 89-RELATED"/>
    <property type="match status" value="1"/>
</dbReference>
<dbReference type="InterPro" id="IPR015672">
    <property type="entry name" value="GPHR/GTG"/>
</dbReference>
<evidence type="ECO:0000313" key="8">
    <source>
        <dbReference type="EMBL" id="CAK9438439.1"/>
    </source>
</evidence>
<feature type="domain" description="Abscisic acid G-protein coupled receptor-like" evidence="6">
    <location>
        <begin position="381"/>
        <end position="589"/>
    </location>
</feature>
<feature type="transmembrane region" description="Helical" evidence="5">
    <location>
        <begin position="134"/>
        <end position="154"/>
    </location>
</feature>
<dbReference type="RefSeq" id="XP_066829601.1">
    <property type="nucleotide sequence ID" value="XM_066972687.1"/>
</dbReference>
<evidence type="ECO:0000256" key="5">
    <source>
        <dbReference type="SAM" id="Phobius"/>
    </source>
</evidence>
<gene>
    <name evidence="8" type="ORF">LODBEIA_P26630</name>
</gene>
<feature type="transmembrane region" description="Helical" evidence="5">
    <location>
        <begin position="509"/>
        <end position="530"/>
    </location>
</feature>
<dbReference type="PANTHER" id="PTHR15948:SF0">
    <property type="entry name" value="GOLGI PH REGULATOR A-RELATED"/>
    <property type="match status" value="1"/>
</dbReference>
<dbReference type="InterPro" id="IPR025969">
    <property type="entry name" value="ABA_GPCR_dom"/>
</dbReference>
<accession>A0ABP0ZJW6</accession>
<evidence type="ECO:0000259" key="7">
    <source>
        <dbReference type="Pfam" id="PF12537"/>
    </source>
</evidence>
<feature type="transmembrane region" description="Helical" evidence="5">
    <location>
        <begin position="469"/>
        <end position="489"/>
    </location>
</feature>
<dbReference type="GeneID" id="92207859"/>
<feature type="transmembrane region" description="Helical" evidence="5">
    <location>
        <begin position="6"/>
        <end position="25"/>
    </location>
</feature>
<sequence length="618" mass="69418">MSVSGIIAYFSFLSATTFWVHSFVYNKNLIQKYSTSTAIPVNQINTFIHEKLRRPYNLTIAEVDVSNIQDDELDHKTSKWEQGTSRFEKTRTLATGLLFSISVSFSFGLILLMMCELGDYFAVETRLILFKFTIDSLMVILACVLPLCSISLLVNQDLVPMRATGARFGATICLFGVWFVILHKCGDLTQDFSPRSNQNTNTRNLIERKINEVSIVGITILAILSGIGSISTPYKMISYQWIMGKIRSHHPRPSSCKEIGENDINWAIQNLNNTQGLLFKRQNELSKMQSVSGGTFYNLPEQNKSFDNILMSKSKKKIGSILNRVQSFANLAQGSSMSEEDEIQQEIDSLQRLKKTLYNDLTNSIHRYRNQLEVDTGSYNSIDKMLNFGNSILAIYCIYRIVNVFLIKLPLLYAYGSPSSYDDGVHSEVIDSNEEAPSTKDALAITISKIILSIFQNIPMSETQLVNQLSFILSGSLFCCSFTNVLTTFKSFSRLLPFQSQESRTAKNWLKHLLVAEVLGVYVLATALLIRTNLPENLSNQVSKMLSLSGSSTKSNSSSIREVMFIDIWFDKVFAISCALTALVILVRRVADGDDLDMGSDGSYDEESLLEDQSFKEA</sequence>
<proteinExistence type="predicted"/>
<reference evidence="8 9" key="1">
    <citation type="submission" date="2024-03" db="EMBL/GenBank/DDBJ databases">
        <authorList>
            <person name="Brejova B."/>
        </authorList>
    </citation>
    <scope>NUCLEOTIDE SEQUENCE [LARGE SCALE GENOMIC DNA]</scope>
    <source>
        <strain evidence="8 9">CBS 14171</strain>
    </source>
</reference>
<dbReference type="EMBL" id="OZ022407">
    <property type="protein sequence ID" value="CAK9438439.1"/>
    <property type="molecule type" value="Genomic_DNA"/>
</dbReference>
<keyword evidence="3 5" id="KW-1133">Transmembrane helix</keyword>
<dbReference type="Pfam" id="PF12430">
    <property type="entry name" value="ABA_GPCR"/>
    <property type="match status" value="1"/>
</dbReference>
<evidence type="ECO:0000256" key="3">
    <source>
        <dbReference type="ARBA" id="ARBA00022989"/>
    </source>
</evidence>
<dbReference type="Proteomes" id="UP001497383">
    <property type="component" value="Chromosome 3"/>
</dbReference>
<feature type="transmembrane region" description="Helical" evidence="5">
    <location>
        <begin position="166"/>
        <end position="183"/>
    </location>
</feature>
<dbReference type="Pfam" id="PF12537">
    <property type="entry name" value="GPHR_N"/>
    <property type="match status" value="1"/>
</dbReference>